<reference evidence="1" key="1">
    <citation type="submission" date="2022-07" db="EMBL/GenBank/DDBJ databases">
        <title>Enhanced cultured diversity of the mouse gut microbiota enables custom-made synthetic communities.</title>
        <authorList>
            <person name="Afrizal A."/>
        </authorList>
    </citation>
    <scope>NUCLEOTIDE SEQUENCE</scope>
    <source>
        <strain evidence="1">DSM 29186</strain>
    </source>
</reference>
<proteinExistence type="predicted"/>
<evidence type="ECO:0000313" key="1">
    <source>
        <dbReference type="EMBL" id="MCR1821803.1"/>
    </source>
</evidence>
<dbReference type="EMBL" id="JANKBY010000021">
    <property type="protein sequence ID" value="MCR1821803.1"/>
    <property type="molecule type" value="Genomic_DNA"/>
</dbReference>
<organism evidence="1 2">
    <name type="scientific">Terrisporobacter muris</name>
    <dbReference type="NCBI Taxonomy" id="2963284"/>
    <lineage>
        <taxon>Bacteria</taxon>
        <taxon>Bacillati</taxon>
        <taxon>Bacillota</taxon>
        <taxon>Clostridia</taxon>
        <taxon>Peptostreptococcales</taxon>
        <taxon>Peptostreptococcaceae</taxon>
        <taxon>Terrisporobacter</taxon>
    </lineage>
</organism>
<name>A0A9X2S098_9FIRM</name>
<keyword evidence="2" id="KW-1185">Reference proteome</keyword>
<gene>
    <name evidence="1" type="ORF">NSA58_03285</name>
</gene>
<accession>A0A9X2S098</accession>
<sequence>MQNVSSEYLLEIKKPSRSFECKVTIRDNIYTNADIINITIEDVQPSDGFSIGSAVSKSLELTLSTNNTIYSNSIVKVEIGLNVGSKIEYVLMGYFNIDDIEKTDYSIKLTCFDNMMKFEKPYFSKLGKTASLKNIVNELSQITGVEFTGSLPSYNLNKLEGFTCREVLGFISSLCAGNAYITRDGKFTINTLKTIDYSITDENYIDLKTEENIYKIGAVTCKINEKELTKGTLSNSSMEVTFENPWVNDSILTDIYNKLKSIEYVGYSMKWQGDLSLDVGDIISLTDHKGVKRNIPILSQKFNYNGGLTSEIGAKGESKNKNEFNSTGNLSNKVNRVVTELLIVNEALINKADIEELKAVNATIDNLLAENVTITGKLTAIEGEFGTLKANVGVIDKLTVTHTAQINELEANKASITQLEAVYAKIGTVEAEVGKIQTLVNGNLSSENIQAGGITSDKLTIANGFITNAMIANLDVSKINAGDISTNKFRIKSDDGGIEIVGATQQFKDKNNKVRVQIGRDKNNNFTFSLFDETGTGVLIDYTGIKEGAIADDLIVSDMIASDAVGEKQINYSSFITGFNKDTNTNTIKSTKIMLNNQNQTLDVAFNQLKTQADDTKSLTESNSTTIGVMQGQITTAINNTQIVRDGQTILLKDDYNRTVQTVNSMNSTIGSHTTKINEHTGKITGVETRVNTVERDLDGITARVSSTEKNVTTVTNTANAANSNATNALNKANSANTLADSKAKVFTSQPTVPYKVGDLWVQGTTGDVMKCKTARTTGSYTASDWEKASKYTDDTKANAVDGKVTTLEGIVSATTSKVAEITTNLEGITQRVSTVENKQTTVDGKVTSLQTRMQSAEQKLTKEGLTTIISNHYTNSNDVNEIVTSKGYQTHSQVQQIVDKLQIKFTESGGYNKLYNSAFANGLANWKIRGTPTETTIIKDETVEGRKYLKLNTDSNGQGLCQTVKVQAGKKYTFSAKVTRETGTIVGLEIYHNGKWYNKKTNDTEAYKNSIISITVTAEITGDMEVRIGRGGFGTNGISRWYWTMFTEGELVVPWSPHPSEVYDGITTIDKDGITVTSSNVKSKTTISANGFKIIKTDTNEEVFKVNSSGRLELYGIFRTRNGDRKSGYFGENQITFYNWWNDTNEAIAYFYGGKTSDGKRSADIVGRDVFSLGVGQPSSGTKVLEGSSSTLNIYKNTNFNNYKLKEVNSINEDIAKSTFIEKIVIRSNQVNTNHDGGNLNLNYWRGYNAPTSVVTKVCNGNNDGSRGTLHCQDFKAYGTKNACVQASVGYVDINAYETCDYYFGDIGETILDSEGYSYVYIDSLFSETVNTQRKYQVFLSVYGEGIANVIERYPTHFIIKGTPGIEIGYEIKAKRKGYEDYRLEREVNSWMKGREHGLDIDYTREKENFNNSIVNKIEDSIDLDNTQLVEFVDRSTAEFVENKDLMEIIEEDLNYESIN</sequence>
<dbReference type="Gene3D" id="2.60.120.260">
    <property type="entry name" value="Galactose-binding domain-like"/>
    <property type="match status" value="1"/>
</dbReference>
<dbReference type="Proteomes" id="UP001140817">
    <property type="component" value="Unassembled WGS sequence"/>
</dbReference>
<dbReference type="Gene3D" id="1.20.5.340">
    <property type="match status" value="2"/>
</dbReference>
<dbReference type="RefSeq" id="WP_257560069.1">
    <property type="nucleotide sequence ID" value="NZ_JANKBY010000021.1"/>
</dbReference>
<dbReference type="InterPro" id="IPR008979">
    <property type="entry name" value="Galactose-bd-like_sf"/>
</dbReference>
<dbReference type="SUPFAM" id="SSF49785">
    <property type="entry name" value="Galactose-binding domain-like"/>
    <property type="match status" value="1"/>
</dbReference>
<evidence type="ECO:0000313" key="2">
    <source>
        <dbReference type="Proteomes" id="UP001140817"/>
    </source>
</evidence>
<comment type="caution">
    <text evidence="1">The sequence shown here is derived from an EMBL/GenBank/DDBJ whole genome shotgun (WGS) entry which is preliminary data.</text>
</comment>
<protein>
    <submittedName>
        <fullName evidence="1">Uncharacterized protein</fullName>
    </submittedName>
</protein>